<dbReference type="InterPro" id="IPR052158">
    <property type="entry name" value="INH-QAR"/>
</dbReference>
<dbReference type="EMBL" id="NSKB01000007">
    <property type="protein sequence ID" value="PAU75267.1"/>
    <property type="molecule type" value="Genomic_DNA"/>
</dbReference>
<dbReference type="SUPFAM" id="SSF46689">
    <property type="entry name" value="Homeodomain-like"/>
    <property type="match status" value="2"/>
</dbReference>
<dbReference type="GO" id="GO:0003700">
    <property type="term" value="F:DNA-binding transcription factor activity"/>
    <property type="evidence" value="ECO:0007669"/>
    <property type="project" value="InterPro"/>
</dbReference>
<keyword evidence="1" id="KW-0805">Transcription regulation</keyword>
<dbReference type="Pfam" id="PF01965">
    <property type="entry name" value="DJ-1_PfpI"/>
    <property type="match status" value="1"/>
</dbReference>
<reference evidence="4 5" key="1">
    <citation type="submission" date="2017-08" db="EMBL/GenBank/DDBJ databases">
        <title>Halomonas alkalisoli sp. nov., isolated from saline alkaline soil.</title>
        <authorList>
            <person name="Wang D."/>
            <person name="Zhang G."/>
        </authorList>
    </citation>
    <scope>NUCLEOTIDE SEQUENCE [LARGE SCALE GENOMIC DNA]</scope>
    <source>
        <strain evidence="4 5">WRN001</strain>
    </source>
</reference>
<accession>A0A2A2ESF1</accession>
<comment type="caution">
    <text evidence="4">The sequence shown here is derived from an EMBL/GenBank/DDBJ whole genome shotgun (WGS) entry which is preliminary data.</text>
</comment>
<dbReference type="InterPro" id="IPR018060">
    <property type="entry name" value="HTH_AraC"/>
</dbReference>
<evidence type="ECO:0000313" key="5">
    <source>
        <dbReference type="Proteomes" id="UP000217771"/>
    </source>
</evidence>
<dbReference type="PANTHER" id="PTHR43130:SF3">
    <property type="entry name" value="HTH-TYPE TRANSCRIPTIONAL REGULATOR RV1931C"/>
    <property type="match status" value="1"/>
</dbReference>
<dbReference type="InterPro" id="IPR002818">
    <property type="entry name" value="DJ-1/PfpI"/>
</dbReference>
<proteinExistence type="predicted"/>
<name>A0A2A2ESF1_9GAMM</name>
<dbReference type="RefSeq" id="WP_095622462.1">
    <property type="nucleotide sequence ID" value="NZ_NSKB01000007.1"/>
</dbReference>
<dbReference type="GO" id="GO:0043565">
    <property type="term" value="F:sequence-specific DNA binding"/>
    <property type="evidence" value="ECO:0007669"/>
    <property type="project" value="InterPro"/>
</dbReference>
<evidence type="ECO:0000256" key="2">
    <source>
        <dbReference type="ARBA" id="ARBA00023163"/>
    </source>
</evidence>
<dbReference type="Proteomes" id="UP000217771">
    <property type="component" value="Unassembled WGS sequence"/>
</dbReference>
<dbReference type="PROSITE" id="PS01124">
    <property type="entry name" value="HTH_ARAC_FAMILY_2"/>
    <property type="match status" value="1"/>
</dbReference>
<evidence type="ECO:0000313" key="4">
    <source>
        <dbReference type="EMBL" id="PAU75267.1"/>
    </source>
</evidence>
<evidence type="ECO:0000256" key="1">
    <source>
        <dbReference type="ARBA" id="ARBA00023015"/>
    </source>
</evidence>
<dbReference type="AlphaFoldDB" id="A0A2A2ESF1"/>
<dbReference type="CDD" id="cd03136">
    <property type="entry name" value="GATase1_AraC_ArgR_like"/>
    <property type="match status" value="1"/>
</dbReference>
<dbReference type="PANTHER" id="PTHR43130">
    <property type="entry name" value="ARAC-FAMILY TRANSCRIPTIONAL REGULATOR"/>
    <property type="match status" value="1"/>
</dbReference>
<dbReference type="Pfam" id="PF12833">
    <property type="entry name" value="HTH_18"/>
    <property type="match status" value="1"/>
</dbReference>
<feature type="domain" description="HTH araC/xylS-type" evidence="3">
    <location>
        <begin position="242"/>
        <end position="340"/>
    </location>
</feature>
<gene>
    <name evidence="4" type="ORF">CK498_19175</name>
</gene>
<dbReference type="Gene3D" id="1.10.10.60">
    <property type="entry name" value="Homeodomain-like"/>
    <property type="match status" value="1"/>
</dbReference>
<dbReference type="SMART" id="SM00342">
    <property type="entry name" value="HTH_ARAC"/>
    <property type="match status" value="1"/>
</dbReference>
<protein>
    <submittedName>
        <fullName evidence="4">AraC family transcriptional regulator</fullName>
    </submittedName>
</protein>
<dbReference type="InterPro" id="IPR009057">
    <property type="entry name" value="Homeodomain-like_sf"/>
</dbReference>
<dbReference type="InterPro" id="IPR029062">
    <property type="entry name" value="Class_I_gatase-like"/>
</dbReference>
<dbReference type="SUPFAM" id="SSF52317">
    <property type="entry name" value="Class I glutamine amidotransferase-like"/>
    <property type="match status" value="1"/>
</dbReference>
<organism evidence="4 5">
    <name type="scientific">Halomonas salipaludis</name>
    <dbReference type="NCBI Taxonomy" id="2032625"/>
    <lineage>
        <taxon>Bacteria</taxon>
        <taxon>Pseudomonadati</taxon>
        <taxon>Pseudomonadota</taxon>
        <taxon>Gammaproteobacteria</taxon>
        <taxon>Oceanospirillales</taxon>
        <taxon>Halomonadaceae</taxon>
        <taxon>Halomonas</taxon>
    </lineage>
</organism>
<dbReference type="OrthoDB" id="6057514at2"/>
<keyword evidence="2" id="KW-0804">Transcription</keyword>
<sequence>MAAHFESLLKNKNRAYLPSGSHPIGPPQTRKVAFVLLEHFSMMAFTGAVDALVTANLMRPSTPYEVIVASISGKYVLSDLNIETPVSCQLEELDERQLDMLIICGGLRVQLQQAQDIRNKLKAASKVGVTLGGLWNGAWFLAEAGLLHGYECAYHPDGRTALREMFPEVAISKHHHVLDRERLTCAGANSSLDMMLQVVRRDCGEEFTNAIEEILSCDKRQEIADISVISIDHDPTLPQPLKIALELMQNNIEEPLSIHEIANCIDISRRQLERLFQRHVDACPSRYYLELRLTHARRLLQQTNKSITEIAVATGFISISHFRRSFHQLFDIPPGRFRKRQASQEHNLQG</sequence>
<dbReference type="Gene3D" id="3.40.50.880">
    <property type="match status" value="1"/>
</dbReference>
<keyword evidence="5" id="KW-1185">Reference proteome</keyword>
<evidence type="ECO:0000259" key="3">
    <source>
        <dbReference type="PROSITE" id="PS01124"/>
    </source>
</evidence>